<comment type="caution">
    <text evidence="2">The sequence shown here is derived from an EMBL/GenBank/DDBJ whole genome shotgun (WGS) entry which is preliminary data.</text>
</comment>
<proteinExistence type="predicted"/>
<keyword evidence="3" id="KW-1185">Reference proteome</keyword>
<dbReference type="EMBL" id="BAAAQM010000038">
    <property type="protein sequence ID" value="GAA1987087.1"/>
    <property type="molecule type" value="Genomic_DNA"/>
</dbReference>
<protein>
    <submittedName>
        <fullName evidence="2">Uncharacterized protein</fullName>
    </submittedName>
</protein>
<gene>
    <name evidence="2" type="ORF">GCM10009838_57230</name>
</gene>
<evidence type="ECO:0000313" key="2">
    <source>
        <dbReference type="EMBL" id="GAA1987087.1"/>
    </source>
</evidence>
<sequence>MTNDFDLRPAATRPGGLDGSLDGGGTTAATAPDPAAEPPIEADAAPVGRPARPRDASLLADDQRAGFLTEWDAVQTGFVADPQRAAEAAERLVAELADSVKRRVGQIADAVAQPGAGTSGTGDEEMWRERLLRCREAFHLLIDS</sequence>
<feature type="compositionally biased region" description="Low complexity" evidence="1">
    <location>
        <begin position="27"/>
        <end position="46"/>
    </location>
</feature>
<name>A0ABN2SI98_9ACTN</name>
<dbReference type="Proteomes" id="UP001499854">
    <property type="component" value="Unassembled WGS sequence"/>
</dbReference>
<feature type="region of interest" description="Disordered" evidence="1">
    <location>
        <begin position="1"/>
        <end position="55"/>
    </location>
</feature>
<accession>A0ABN2SI98</accession>
<evidence type="ECO:0000256" key="1">
    <source>
        <dbReference type="SAM" id="MobiDB-lite"/>
    </source>
</evidence>
<reference evidence="2 3" key="1">
    <citation type="journal article" date="2019" name="Int. J. Syst. Evol. Microbiol.">
        <title>The Global Catalogue of Microorganisms (GCM) 10K type strain sequencing project: providing services to taxonomists for standard genome sequencing and annotation.</title>
        <authorList>
            <consortium name="The Broad Institute Genomics Platform"/>
            <consortium name="The Broad Institute Genome Sequencing Center for Infectious Disease"/>
            <person name="Wu L."/>
            <person name="Ma J."/>
        </authorList>
    </citation>
    <scope>NUCLEOTIDE SEQUENCE [LARGE SCALE GENOMIC DNA]</scope>
    <source>
        <strain evidence="2 3">JCM 16013</strain>
    </source>
</reference>
<organism evidence="2 3">
    <name type="scientific">Catenulispora subtropica</name>
    <dbReference type="NCBI Taxonomy" id="450798"/>
    <lineage>
        <taxon>Bacteria</taxon>
        <taxon>Bacillati</taxon>
        <taxon>Actinomycetota</taxon>
        <taxon>Actinomycetes</taxon>
        <taxon>Catenulisporales</taxon>
        <taxon>Catenulisporaceae</taxon>
        <taxon>Catenulispora</taxon>
    </lineage>
</organism>
<feature type="compositionally biased region" description="Gly residues" evidence="1">
    <location>
        <begin position="16"/>
        <end position="26"/>
    </location>
</feature>
<dbReference type="RefSeq" id="WP_344660237.1">
    <property type="nucleotide sequence ID" value="NZ_BAAAQM010000038.1"/>
</dbReference>
<evidence type="ECO:0000313" key="3">
    <source>
        <dbReference type="Proteomes" id="UP001499854"/>
    </source>
</evidence>